<dbReference type="InterPro" id="IPR003586">
    <property type="entry name" value="Hint_dom_C"/>
</dbReference>
<protein>
    <submittedName>
        <fullName evidence="5">Uncharacterized protein</fullName>
    </submittedName>
</protein>
<dbReference type="AlphaFoldDB" id="A0A914EE75"/>
<dbReference type="InterPro" id="IPR001767">
    <property type="entry name" value="Hedgehog_Hint"/>
</dbReference>
<sequence>MVRTVDGKHIRMDELTLEDWVLSPNKTKMIYTPMETWIHRLPSAYTNFIKFTLENGKMLKITNKHFIYKTTCDSNLKSISIEDLPIQPVYAEKVEVDDCLYVVDKYNKNYKMSQSKVVKKEHVYEKGLYAPMTVTSDIVVNDIVASCYNIINHREMQFSFFHNVKKLASWSRLLYGETNEDLDIPLATSFLVDLLQYILPNSIIPS</sequence>
<dbReference type="WBParaSite" id="ACRNAN_scaffold7613.g15785.t1">
    <property type="protein sequence ID" value="ACRNAN_scaffold7613.g15785.t1"/>
    <property type="gene ID" value="ACRNAN_scaffold7613.g15785"/>
</dbReference>
<dbReference type="InterPro" id="IPR036844">
    <property type="entry name" value="Hint_dom_sf"/>
</dbReference>
<keyword evidence="1" id="KW-0217">Developmental protein</keyword>
<reference evidence="5" key="1">
    <citation type="submission" date="2022-11" db="UniProtKB">
        <authorList>
            <consortium name="WormBaseParasite"/>
        </authorList>
    </citation>
    <scope>IDENTIFICATION</scope>
</reference>
<name>A0A914EE75_9BILA</name>
<evidence type="ECO:0000313" key="4">
    <source>
        <dbReference type="Proteomes" id="UP000887540"/>
    </source>
</evidence>
<dbReference type="Proteomes" id="UP000887540">
    <property type="component" value="Unplaced"/>
</dbReference>
<dbReference type="PANTHER" id="PTHR46706:SF12">
    <property type="entry name" value="PROTEIN QUA-1-RELATED"/>
    <property type="match status" value="1"/>
</dbReference>
<dbReference type="Pfam" id="PF01079">
    <property type="entry name" value="Hint"/>
    <property type="match status" value="1"/>
</dbReference>
<keyword evidence="4" id="KW-1185">Reference proteome</keyword>
<feature type="domain" description="Hint" evidence="2">
    <location>
        <begin position="109"/>
        <end position="153"/>
    </location>
</feature>
<dbReference type="PANTHER" id="PTHR46706">
    <property type="entry name" value="PROTEIN QUA-1-RELATED"/>
    <property type="match status" value="1"/>
</dbReference>
<proteinExistence type="predicted"/>
<dbReference type="SUPFAM" id="SSF51294">
    <property type="entry name" value="Hedgehog/intein (Hint) domain"/>
    <property type="match status" value="1"/>
</dbReference>
<evidence type="ECO:0000259" key="2">
    <source>
        <dbReference type="SMART" id="SM00305"/>
    </source>
</evidence>
<dbReference type="InterPro" id="IPR052140">
    <property type="entry name" value="Dev_Signal_Hedgehog-like"/>
</dbReference>
<evidence type="ECO:0000256" key="1">
    <source>
        <dbReference type="ARBA" id="ARBA00022473"/>
    </source>
</evidence>
<dbReference type="InterPro" id="IPR003587">
    <property type="entry name" value="Hint_dom_N"/>
</dbReference>
<organism evidence="4 5">
    <name type="scientific">Acrobeloides nanus</name>
    <dbReference type="NCBI Taxonomy" id="290746"/>
    <lineage>
        <taxon>Eukaryota</taxon>
        <taxon>Metazoa</taxon>
        <taxon>Ecdysozoa</taxon>
        <taxon>Nematoda</taxon>
        <taxon>Chromadorea</taxon>
        <taxon>Rhabditida</taxon>
        <taxon>Tylenchina</taxon>
        <taxon>Cephalobomorpha</taxon>
        <taxon>Cephaloboidea</taxon>
        <taxon>Cephalobidae</taxon>
        <taxon>Acrobeloides</taxon>
    </lineage>
</organism>
<dbReference type="Gene3D" id="2.170.16.10">
    <property type="entry name" value="Hedgehog/Intein (Hint) domain"/>
    <property type="match status" value="1"/>
</dbReference>
<dbReference type="CDD" id="cd00081">
    <property type="entry name" value="Hint"/>
    <property type="match status" value="1"/>
</dbReference>
<accession>A0A914EE75</accession>
<dbReference type="GO" id="GO:0016540">
    <property type="term" value="P:protein autoprocessing"/>
    <property type="evidence" value="ECO:0007669"/>
    <property type="project" value="InterPro"/>
</dbReference>
<dbReference type="SMART" id="SM00305">
    <property type="entry name" value="HintC"/>
    <property type="match status" value="1"/>
</dbReference>
<evidence type="ECO:0000259" key="3">
    <source>
        <dbReference type="SMART" id="SM00306"/>
    </source>
</evidence>
<dbReference type="SMART" id="SM00306">
    <property type="entry name" value="HintN"/>
    <property type="match status" value="1"/>
</dbReference>
<feature type="domain" description="Hint" evidence="3">
    <location>
        <begin position="1"/>
        <end position="104"/>
    </location>
</feature>
<evidence type="ECO:0000313" key="5">
    <source>
        <dbReference type="WBParaSite" id="ACRNAN_scaffold7613.g15785.t1"/>
    </source>
</evidence>